<dbReference type="AlphaFoldDB" id="A0A1R3V2P7"/>
<sequence length="61" mass="6334">MKNSLDAYGSAFDSVENYITLEGNGAQTGTRGTPPCGASTIRLQRALRAVTKRIAAAGFSA</sequence>
<protein>
    <submittedName>
        <fullName evidence="1">Uncharacterized protein</fullName>
    </submittedName>
</protein>
<accession>A0A1R3V2P7</accession>
<organism evidence="1 2">
    <name type="scientific">Mesorhizobium prunaredense</name>
    <dbReference type="NCBI Taxonomy" id="1631249"/>
    <lineage>
        <taxon>Bacteria</taxon>
        <taxon>Pseudomonadati</taxon>
        <taxon>Pseudomonadota</taxon>
        <taxon>Alphaproteobacteria</taxon>
        <taxon>Hyphomicrobiales</taxon>
        <taxon>Phyllobacteriaceae</taxon>
        <taxon>Mesorhizobium</taxon>
    </lineage>
</organism>
<name>A0A1R3V2P7_9HYPH</name>
<dbReference type="Proteomes" id="UP000188388">
    <property type="component" value="Unassembled WGS sequence"/>
</dbReference>
<dbReference type="STRING" id="1631249.BQ8794_140295"/>
<keyword evidence="2" id="KW-1185">Reference proteome</keyword>
<gene>
    <name evidence="1" type="ORF">BQ8794_140295</name>
</gene>
<reference evidence="2" key="1">
    <citation type="submission" date="2017-01" db="EMBL/GenBank/DDBJ databases">
        <authorList>
            <person name="Brunel B."/>
        </authorList>
    </citation>
    <scope>NUCLEOTIDE SEQUENCE [LARGE SCALE GENOMIC DNA]</scope>
</reference>
<evidence type="ECO:0000313" key="2">
    <source>
        <dbReference type="Proteomes" id="UP000188388"/>
    </source>
</evidence>
<dbReference type="EMBL" id="FTPD01000006">
    <property type="protein sequence ID" value="SIT54150.1"/>
    <property type="molecule type" value="Genomic_DNA"/>
</dbReference>
<proteinExistence type="predicted"/>
<evidence type="ECO:0000313" key="1">
    <source>
        <dbReference type="EMBL" id="SIT54150.1"/>
    </source>
</evidence>